<evidence type="ECO:0000313" key="2">
    <source>
        <dbReference type="EMBL" id="AIQ65196.1"/>
    </source>
</evidence>
<feature type="domain" description="SLH" evidence="1">
    <location>
        <begin position="47"/>
        <end position="106"/>
    </location>
</feature>
<evidence type="ECO:0000313" key="3">
    <source>
        <dbReference type="Proteomes" id="UP000029507"/>
    </source>
</evidence>
<gene>
    <name evidence="2" type="ORF">PSTEL_20805</name>
</gene>
<reference evidence="2 3" key="1">
    <citation type="submission" date="2014-08" db="EMBL/GenBank/DDBJ databases">
        <title>Comparative genomics of the Paenibacillus odorifer group.</title>
        <authorList>
            <person name="den Bakker H.C."/>
            <person name="Tsai Y.-C."/>
            <person name="Martin N."/>
            <person name="Korlach J."/>
            <person name="Wiedmann M."/>
        </authorList>
    </citation>
    <scope>NUCLEOTIDE SEQUENCE [LARGE SCALE GENOMIC DNA]</scope>
    <source>
        <strain evidence="2 3">DSM 14472</strain>
    </source>
</reference>
<organism evidence="2 3">
    <name type="scientific">Paenibacillus stellifer</name>
    <dbReference type="NCBI Taxonomy" id="169760"/>
    <lineage>
        <taxon>Bacteria</taxon>
        <taxon>Bacillati</taxon>
        <taxon>Bacillota</taxon>
        <taxon>Bacilli</taxon>
        <taxon>Bacillales</taxon>
        <taxon>Paenibacillaceae</taxon>
        <taxon>Paenibacillus</taxon>
    </lineage>
</organism>
<dbReference type="HOGENOM" id="CLU_2220589_0_0_9"/>
<dbReference type="EMBL" id="CP009286">
    <property type="protein sequence ID" value="AIQ65196.1"/>
    <property type="molecule type" value="Genomic_DNA"/>
</dbReference>
<evidence type="ECO:0000259" key="1">
    <source>
        <dbReference type="PROSITE" id="PS51272"/>
    </source>
</evidence>
<dbReference type="Proteomes" id="UP000029507">
    <property type="component" value="Chromosome"/>
</dbReference>
<accession>A0A089LUI2</accession>
<dbReference type="Pfam" id="PF00395">
    <property type="entry name" value="SLH"/>
    <property type="match status" value="2"/>
</dbReference>
<dbReference type="RefSeq" id="WP_038698069.1">
    <property type="nucleotide sequence ID" value="NZ_CP009286.1"/>
</dbReference>
<sequence length="106" mass="11584">MSSYLETDDNTFRPQQEITRAEAMLMLLRAMELTQLNSGTASNAAVLQQFADQEDIPVWAREAAEANIQAGLINGLPGNRLAPQQSVTRAEVTTLVQRLLSKAGLI</sequence>
<name>A0A089LUI2_9BACL</name>
<feature type="domain" description="SLH" evidence="1">
    <location>
        <begin position="1"/>
        <end position="41"/>
    </location>
</feature>
<proteinExistence type="predicted"/>
<dbReference type="STRING" id="169760.PSTEL_20805"/>
<keyword evidence="3" id="KW-1185">Reference proteome</keyword>
<dbReference type="PROSITE" id="PS51272">
    <property type="entry name" value="SLH"/>
    <property type="match status" value="2"/>
</dbReference>
<dbReference type="KEGG" id="pste:PSTEL_20805"/>
<protein>
    <recommendedName>
        <fullName evidence="1">SLH domain-containing protein</fullName>
    </recommendedName>
</protein>
<dbReference type="InterPro" id="IPR001119">
    <property type="entry name" value="SLH_dom"/>
</dbReference>
<dbReference type="OrthoDB" id="504962at2"/>
<dbReference type="AlphaFoldDB" id="A0A089LUI2"/>